<protein>
    <submittedName>
        <fullName evidence="2">Aminoglycoside phosphotransferase family protein</fullName>
        <ecNumber evidence="2">2.7.1.-</ecNumber>
    </submittedName>
</protein>
<keyword evidence="3" id="KW-1185">Reference proteome</keyword>
<dbReference type="Gene3D" id="1.20.58.840">
    <property type="match status" value="1"/>
</dbReference>
<dbReference type="Pfam" id="PF01636">
    <property type="entry name" value="APH"/>
    <property type="match status" value="1"/>
</dbReference>
<sequence length="298" mass="32660">MLLPLAGLNQEELVGVLVEQYGADPGPLEFMPLGADSWCYRLGDLWVSVRRDLRGHSPAPYEAARRLRANGLDFVLAPIAGADGRVSRTVGGRPVVVFPYLPVSEVPASLSPLELWAVSDMVAGVHAATVDVDLPAETYTLPFGDDLDRALDVARSGPPDTGPYSLPFHALLRAAADRVEALRAEFADLAARCAAAGRPPVLTHGEPGAGNVLRHGASLLLADWGELMYGPPERDFYHLVRSFGGTPRGRRHFLRFYEIRWLFNELTEYAAWFFAPHTGDAEDREAWAQARRCLPVRP</sequence>
<evidence type="ECO:0000313" key="2">
    <source>
        <dbReference type="EMBL" id="MFA1538198.1"/>
    </source>
</evidence>
<dbReference type="InterPro" id="IPR011009">
    <property type="entry name" value="Kinase-like_dom_sf"/>
</dbReference>
<name>A0ABV4Q580_9ACTN</name>
<dbReference type="EMBL" id="JAXCEI010000002">
    <property type="protein sequence ID" value="MFA1538198.1"/>
    <property type="molecule type" value="Genomic_DNA"/>
</dbReference>
<proteinExistence type="predicted"/>
<dbReference type="InterPro" id="IPR002575">
    <property type="entry name" value="Aminoglycoside_PTrfase"/>
</dbReference>
<comment type="caution">
    <text evidence="2">The sequence shown here is derived from an EMBL/GenBank/DDBJ whole genome shotgun (WGS) entry which is preliminary data.</text>
</comment>
<dbReference type="Gene3D" id="3.30.200.20">
    <property type="entry name" value="Phosphorylase Kinase, domain 1"/>
    <property type="match status" value="1"/>
</dbReference>
<dbReference type="EC" id="2.7.1.-" evidence="2"/>
<feature type="domain" description="Aminoglycoside phosphotransferase" evidence="1">
    <location>
        <begin position="62"/>
        <end position="264"/>
    </location>
</feature>
<organism evidence="2 3">
    <name type="scientific">Actinomadura monticuli</name>
    <dbReference type="NCBI Taxonomy" id="3097367"/>
    <lineage>
        <taxon>Bacteria</taxon>
        <taxon>Bacillati</taxon>
        <taxon>Actinomycetota</taxon>
        <taxon>Actinomycetes</taxon>
        <taxon>Streptosporangiales</taxon>
        <taxon>Thermomonosporaceae</taxon>
        <taxon>Actinomadura</taxon>
    </lineage>
</organism>
<gene>
    <name evidence="2" type="ORF">SM611_04585</name>
</gene>
<dbReference type="Proteomes" id="UP001569963">
    <property type="component" value="Unassembled WGS sequence"/>
</dbReference>
<accession>A0ABV4Q580</accession>
<evidence type="ECO:0000259" key="1">
    <source>
        <dbReference type="Pfam" id="PF01636"/>
    </source>
</evidence>
<keyword evidence="2" id="KW-0808">Transferase</keyword>
<dbReference type="RefSeq" id="WP_371947538.1">
    <property type="nucleotide sequence ID" value="NZ_JAXCEI010000002.1"/>
</dbReference>
<dbReference type="SUPFAM" id="SSF56112">
    <property type="entry name" value="Protein kinase-like (PK-like)"/>
    <property type="match status" value="1"/>
</dbReference>
<dbReference type="GO" id="GO:0016740">
    <property type="term" value="F:transferase activity"/>
    <property type="evidence" value="ECO:0007669"/>
    <property type="project" value="UniProtKB-KW"/>
</dbReference>
<evidence type="ECO:0000313" key="3">
    <source>
        <dbReference type="Proteomes" id="UP001569963"/>
    </source>
</evidence>
<reference evidence="2 3" key="1">
    <citation type="submission" date="2023-11" db="EMBL/GenBank/DDBJ databases">
        <title>Actinomadura monticuli sp. nov., isolated from volcanic ash.</title>
        <authorList>
            <person name="Lee S.D."/>
            <person name="Yang H."/>
            <person name="Kim I.S."/>
        </authorList>
    </citation>
    <scope>NUCLEOTIDE SEQUENCE [LARGE SCALE GENOMIC DNA]</scope>
    <source>
        <strain evidence="2 3">DLS-62</strain>
    </source>
</reference>
<dbReference type="Gene3D" id="1.10.510.10">
    <property type="entry name" value="Transferase(Phosphotransferase) domain 1"/>
    <property type="match status" value="1"/>
</dbReference>